<proteinExistence type="predicted"/>
<dbReference type="Proteomes" id="UP000504635">
    <property type="component" value="Unplaced"/>
</dbReference>
<evidence type="ECO:0000313" key="2">
    <source>
        <dbReference type="Proteomes" id="UP000504635"/>
    </source>
</evidence>
<protein>
    <submittedName>
        <fullName evidence="3">Uncharacterized protein LOC115881633</fullName>
    </submittedName>
</protein>
<dbReference type="InterPro" id="IPR011009">
    <property type="entry name" value="Kinase-like_dom_sf"/>
</dbReference>
<dbReference type="KEGG" id="soy:115881633"/>
<dbReference type="Pfam" id="PF02958">
    <property type="entry name" value="EcKL"/>
    <property type="match status" value="1"/>
</dbReference>
<evidence type="ECO:0000313" key="3">
    <source>
        <dbReference type="RefSeq" id="XP_030755051.1"/>
    </source>
</evidence>
<dbReference type="SMART" id="SM00587">
    <property type="entry name" value="CHK"/>
    <property type="match status" value="1"/>
</dbReference>
<name>A0A6J2XVH5_SITOR</name>
<keyword evidence="2" id="KW-1185">Reference proteome</keyword>
<feature type="domain" description="CHK kinase-like" evidence="1">
    <location>
        <begin position="123"/>
        <end position="317"/>
    </location>
</feature>
<dbReference type="Gene3D" id="3.90.1200.10">
    <property type="match status" value="1"/>
</dbReference>
<dbReference type="PANTHER" id="PTHR11012:SF59">
    <property type="entry name" value="CHK KINASE-LIKE DOMAIN-CONTAINING PROTEIN-RELATED"/>
    <property type="match status" value="1"/>
</dbReference>
<dbReference type="OrthoDB" id="190089at2759"/>
<evidence type="ECO:0000259" key="1">
    <source>
        <dbReference type="SMART" id="SM00587"/>
    </source>
</evidence>
<dbReference type="InterPro" id="IPR015897">
    <property type="entry name" value="CHK_kinase-like"/>
</dbReference>
<dbReference type="AlphaFoldDB" id="A0A6J2XVH5"/>
<reference evidence="3" key="1">
    <citation type="submission" date="2025-08" db="UniProtKB">
        <authorList>
            <consortium name="RefSeq"/>
        </authorList>
    </citation>
    <scope>IDENTIFICATION</scope>
    <source>
        <tissue evidence="3">Gonads</tissue>
    </source>
</reference>
<dbReference type="SUPFAM" id="SSF56112">
    <property type="entry name" value="Protein kinase-like (PK-like)"/>
    <property type="match status" value="1"/>
</dbReference>
<accession>A0A6J2XVH5</accession>
<dbReference type="InParanoid" id="A0A6J2XVH5"/>
<gene>
    <name evidence="3" type="primary">LOC115881633</name>
</gene>
<dbReference type="PANTHER" id="PTHR11012">
    <property type="entry name" value="PROTEIN KINASE-LIKE DOMAIN-CONTAINING"/>
    <property type="match status" value="1"/>
</dbReference>
<dbReference type="InterPro" id="IPR004119">
    <property type="entry name" value="EcKL"/>
</dbReference>
<sequence>MSQPIINAEDCKNIVRKYLDSDKFEYVTFKIKPFIDNERDYFKGDSLLEISVKISKNISRIRVFLKKYHWKYKPLVLFLQSIHAFERELRFYEVILPKIINSLKNYELDIAPHYMFGKANDFIVLEDLSLDSFVVAKKMNPHILDRFHISLGLQTLAKLHSAFIAHQEICKGTKESLDSEELILEEPFLKDGKILESSVKSLKSLLEIIRESEHFDKDLGKKLDDLVIKSIDLVKPQKKYRNVLCHGNLHTRDMLFRYEGNSPVQCNLLNFEYCKYYVPAYDVLTFIFFTTSSLFRQHYYTYLIQYYYDNLKSELAKLNLQIEDILPVTEYHETINILMPTIKLKTCLHLQDFGAKKGFYDAIKKNEQLYNTYLYENKSECIKEILRMDPIFKIMMTEALKELIEVVEITLVYREDCYKLLEEELQTTLYDIKDYEVSASEGSDNKLLNLVIRAVTGDKQEDINEFKYSVVTENRIKKFNKL</sequence>
<organism evidence="2 3">
    <name type="scientific">Sitophilus oryzae</name>
    <name type="common">Rice weevil</name>
    <name type="synonym">Curculio oryzae</name>
    <dbReference type="NCBI Taxonomy" id="7048"/>
    <lineage>
        <taxon>Eukaryota</taxon>
        <taxon>Metazoa</taxon>
        <taxon>Ecdysozoa</taxon>
        <taxon>Arthropoda</taxon>
        <taxon>Hexapoda</taxon>
        <taxon>Insecta</taxon>
        <taxon>Pterygota</taxon>
        <taxon>Neoptera</taxon>
        <taxon>Endopterygota</taxon>
        <taxon>Coleoptera</taxon>
        <taxon>Polyphaga</taxon>
        <taxon>Cucujiformia</taxon>
        <taxon>Curculionidae</taxon>
        <taxon>Dryophthorinae</taxon>
        <taxon>Sitophilus</taxon>
    </lineage>
</organism>
<dbReference type="GeneID" id="115881633"/>
<dbReference type="RefSeq" id="XP_030755051.1">
    <property type="nucleotide sequence ID" value="XM_030899191.1"/>
</dbReference>